<proteinExistence type="inferred from homology"/>
<dbReference type="GO" id="GO:0009626">
    <property type="term" value="P:plant-type hypersensitive response"/>
    <property type="evidence" value="ECO:0007669"/>
    <property type="project" value="UniProtKB-KW"/>
</dbReference>
<evidence type="ECO:0000256" key="4">
    <source>
        <dbReference type="ARBA" id="ARBA00023289"/>
    </source>
</evidence>
<evidence type="ECO:0000313" key="8">
    <source>
        <dbReference type="EMBL" id="CAA0807069.1"/>
    </source>
</evidence>
<keyword evidence="4" id="KW-0449">Lipoprotein</keyword>
<dbReference type="GO" id="GO:0016020">
    <property type="term" value="C:membrane"/>
    <property type="evidence" value="ECO:0007669"/>
    <property type="project" value="UniProtKB-SubCell"/>
</dbReference>
<dbReference type="PANTHER" id="PTHR45868:SF93">
    <property type="entry name" value="OS12G0144600 PROTEIN"/>
    <property type="match status" value="1"/>
</dbReference>
<evidence type="ECO:0000256" key="6">
    <source>
        <dbReference type="SAM" id="MobiDB-lite"/>
    </source>
</evidence>
<dbReference type="InterPro" id="IPR036163">
    <property type="entry name" value="HMA_dom_sf"/>
</dbReference>
<dbReference type="PANTHER" id="PTHR45868">
    <property type="entry name" value="HEAVY METAL-ASSOCIATED ISOPRENYLATED PLANT PROTEIN 33-RELATED"/>
    <property type="match status" value="1"/>
</dbReference>
<dbReference type="InterPro" id="IPR016024">
    <property type="entry name" value="ARM-type_fold"/>
</dbReference>
<name>A0A9N7QZH7_STRHE</name>
<dbReference type="Gene3D" id="3.30.70.100">
    <property type="match status" value="1"/>
</dbReference>
<accession>A0A9N7QZH7</accession>
<dbReference type="InterPro" id="IPR006121">
    <property type="entry name" value="HMA_dom"/>
</dbReference>
<feature type="compositionally biased region" description="Acidic residues" evidence="6">
    <location>
        <begin position="187"/>
        <end position="227"/>
    </location>
</feature>
<evidence type="ECO:0000256" key="1">
    <source>
        <dbReference type="ARBA" id="ARBA00004170"/>
    </source>
</evidence>
<reference evidence="8" key="1">
    <citation type="submission" date="2019-12" db="EMBL/GenBank/DDBJ databases">
        <authorList>
            <person name="Scholes J."/>
        </authorList>
    </citation>
    <scope>NUCLEOTIDE SEQUENCE</scope>
</reference>
<feature type="region of interest" description="Disordered" evidence="6">
    <location>
        <begin position="372"/>
        <end position="399"/>
    </location>
</feature>
<evidence type="ECO:0000256" key="5">
    <source>
        <dbReference type="ARBA" id="ARBA00024045"/>
    </source>
</evidence>
<dbReference type="CDD" id="cd00371">
    <property type="entry name" value="HMA"/>
    <property type="match status" value="1"/>
</dbReference>
<dbReference type="FunFam" id="3.30.70.100:FF:000008">
    <property type="entry name" value="Copper transport protein ATOX1"/>
    <property type="match status" value="1"/>
</dbReference>
<dbReference type="OrthoDB" id="689350at2759"/>
<dbReference type="EMBL" id="CACSLK010000984">
    <property type="protein sequence ID" value="CAA0807069.1"/>
    <property type="molecule type" value="Genomic_DNA"/>
</dbReference>
<protein>
    <submittedName>
        <fullName evidence="8">Heavy metal transport/detoxification superfamily protein</fullName>
    </submittedName>
</protein>
<comment type="caution">
    <text evidence="8">The sequence shown here is derived from an EMBL/GenBank/DDBJ whole genome shotgun (WGS) entry which is preliminary data.</text>
</comment>
<dbReference type="SUPFAM" id="SSF48371">
    <property type="entry name" value="ARM repeat"/>
    <property type="match status" value="1"/>
</dbReference>
<dbReference type="PROSITE" id="PS50846">
    <property type="entry name" value="HMA_2"/>
    <property type="match status" value="1"/>
</dbReference>
<keyword evidence="3" id="KW-0479">Metal-binding</keyword>
<feature type="compositionally biased region" description="Low complexity" evidence="6">
    <location>
        <begin position="103"/>
        <end position="124"/>
    </location>
</feature>
<evidence type="ECO:0000256" key="3">
    <source>
        <dbReference type="ARBA" id="ARBA00022723"/>
    </source>
</evidence>
<evidence type="ECO:0000259" key="7">
    <source>
        <dbReference type="PROSITE" id="PS50846"/>
    </source>
</evidence>
<evidence type="ECO:0000313" key="9">
    <source>
        <dbReference type="Proteomes" id="UP001153555"/>
    </source>
</evidence>
<feature type="compositionally biased region" description="Pro residues" evidence="6">
    <location>
        <begin position="373"/>
        <end position="394"/>
    </location>
</feature>
<keyword evidence="2" id="KW-0488">Methylation</keyword>
<dbReference type="GO" id="GO:0046872">
    <property type="term" value="F:metal ion binding"/>
    <property type="evidence" value="ECO:0007669"/>
    <property type="project" value="UniProtKB-KW"/>
</dbReference>
<dbReference type="Proteomes" id="UP001153555">
    <property type="component" value="Unassembled WGS sequence"/>
</dbReference>
<gene>
    <name evidence="8" type="ORF">SHERM_09937</name>
</gene>
<dbReference type="Pfam" id="PF00403">
    <property type="entry name" value="HMA"/>
    <property type="match status" value="1"/>
</dbReference>
<keyword evidence="4" id="KW-0636">Prenylation</keyword>
<sequence>MSKEEFLKIQTCVLKVNIHCDGCKHKVKKILQKIDGVYTMKIDSEQGKVIVSGNIDPAAIIKKLNKNGKHAELWSSPKPINNHQNQLNNQLKNLQIYNGKGGNNSVNKQQQQQPGQKGCNNNHPKGGGGGGPPHPQQQMQMKGLPDLKLPPHFLKDMKMPPALGPPNGKGQNGKPGGGGKPPPMDDGLSDDEFDDDDHEFDDDDDDYDDDDLDDDDDEFDDDDDEVDDIIHPNKPKAGIMSGYGHGGPNMPPNALMMNGFKEAGENQNQGGGKNGGGSGAPNMNGFMGNKGPHGMPNMTMNRNHHPAAVQGLPAMNGPGPMGGQQQQQQQLAAMMMNQQRANGNERFQPMMYARPPPAVNYMPPPGYGHTPGYPYPPPPGYGHPPGYPYPPPPGERVDQYTMFSDENTSSCTMM</sequence>
<feature type="region of interest" description="Disordered" evidence="6">
    <location>
        <begin position="96"/>
        <end position="240"/>
    </location>
</feature>
<dbReference type="SUPFAM" id="SSF55008">
    <property type="entry name" value="HMA, heavy metal-associated domain"/>
    <property type="match status" value="1"/>
</dbReference>
<feature type="domain" description="HMA" evidence="7">
    <location>
        <begin position="9"/>
        <end position="72"/>
    </location>
</feature>
<comment type="subcellular location">
    <subcellularLocation>
        <location evidence="1">Membrane</location>
        <topology evidence="1">Peripheral membrane protein</topology>
    </subcellularLocation>
</comment>
<evidence type="ECO:0000256" key="2">
    <source>
        <dbReference type="ARBA" id="ARBA00022481"/>
    </source>
</evidence>
<keyword evidence="9" id="KW-1185">Reference proteome</keyword>
<organism evidence="8 9">
    <name type="scientific">Striga hermonthica</name>
    <name type="common">Purple witchweed</name>
    <name type="synonym">Buchnera hermonthica</name>
    <dbReference type="NCBI Taxonomy" id="68872"/>
    <lineage>
        <taxon>Eukaryota</taxon>
        <taxon>Viridiplantae</taxon>
        <taxon>Streptophyta</taxon>
        <taxon>Embryophyta</taxon>
        <taxon>Tracheophyta</taxon>
        <taxon>Spermatophyta</taxon>
        <taxon>Magnoliopsida</taxon>
        <taxon>eudicotyledons</taxon>
        <taxon>Gunneridae</taxon>
        <taxon>Pentapetalae</taxon>
        <taxon>asterids</taxon>
        <taxon>lamiids</taxon>
        <taxon>Lamiales</taxon>
        <taxon>Orobanchaceae</taxon>
        <taxon>Buchnereae</taxon>
        <taxon>Striga</taxon>
    </lineage>
</organism>
<comment type="similarity">
    <text evidence="5">Belongs to the HIPP family.</text>
</comment>
<dbReference type="AlphaFoldDB" id="A0A9N7QZH7"/>
<feature type="compositionally biased region" description="Gly residues" evidence="6">
    <location>
        <begin position="170"/>
        <end position="179"/>
    </location>
</feature>